<dbReference type="AlphaFoldDB" id="A0A4C1YBI2"/>
<reference evidence="1 2" key="1">
    <citation type="journal article" date="2019" name="Commun. Biol.">
        <title>The bagworm genome reveals a unique fibroin gene that provides high tensile strength.</title>
        <authorList>
            <person name="Kono N."/>
            <person name="Nakamura H."/>
            <person name="Ohtoshi R."/>
            <person name="Tomita M."/>
            <person name="Numata K."/>
            <person name="Arakawa K."/>
        </authorList>
    </citation>
    <scope>NUCLEOTIDE SEQUENCE [LARGE SCALE GENOMIC DNA]</scope>
</reference>
<proteinExistence type="predicted"/>
<evidence type="ECO:0000313" key="2">
    <source>
        <dbReference type="Proteomes" id="UP000299102"/>
    </source>
</evidence>
<keyword evidence="2" id="KW-1185">Reference proteome</keyword>
<accession>A0A4C1YBI2</accession>
<sequence>MDGKNAKNDVILRGTVTPPYKRHQRVPVRALPCSAAQCPQLRSLAREADKSLEGAIMRPRNRRGSRAQSTGQIPAHCLFDCVKLYPPLQHRAVSSLCPLCTQDAARIVAQAFHCEGTLFPDNNVKVIIGLMGLPEYTGSAAKSS</sequence>
<dbReference type="EMBL" id="BGZK01001129">
    <property type="protein sequence ID" value="GBP71999.1"/>
    <property type="molecule type" value="Genomic_DNA"/>
</dbReference>
<evidence type="ECO:0000313" key="1">
    <source>
        <dbReference type="EMBL" id="GBP71999.1"/>
    </source>
</evidence>
<gene>
    <name evidence="1" type="ORF">EVAR_38679_1</name>
</gene>
<protein>
    <submittedName>
        <fullName evidence="1">Uncharacterized protein</fullName>
    </submittedName>
</protein>
<name>A0A4C1YBI2_EUMVA</name>
<comment type="caution">
    <text evidence="1">The sequence shown here is derived from an EMBL/GenBank/DDBJ whole genome shotgun (WGS) entry which is preliminary data.</text>
</comment>
<organism evidence="1 2">
    <name type="scientific">Eumeta variegata</name>
    <name type="common">Bagworm moth</name>
    <name type="synonym">Eumeta japonica</name>
    <dbReference type="NCBI Taxonomy" id="151549"/>
    <lineage>
        <taxon>Eukaryota</taxon>
        <taxon>Metazoa</taxon>
        <taxon>Ecdysozoa</taxon>
        <taxon>Arthropoda</taxon>
        <taxon>Hexapoda</taxon>
        <taxon>Insecta</taxon>
        <taxon>Pterygota</taxon>
        <taxon>Neoptera</taxon>
        <taxon>Endopterygota</taxon>
        <taxon>Lepidoptera</taxon>
        <taxon>Glossata</taxon>
        <taxon>Ditrysia</taxon>
        <taxon>Tineoidea</taxon>
        <taxon>Psychidae</taxon>
        <taxon>Oiketicinae</taxon>
        <taxon>Eumeta</taxon>
    </lineage>
</organism>
<dbReference type="Proteomes" id="UP000299102">
    <property type="component" value="Unassembled WGS sequence"/>
</dbReference>